<feature type="domain" description="Response regulatory" evidence="5">
    <location>
        <begin position="2"/>
        <end position="120"/>
    </location>
</feature>
<dbReference type="PANTHER" id="PTHR45566:SF2">
    <property type="entry name" value="NARL SUBFAMILY"/>
    <property type="match status" value="1"/>
</dbReference>
<dbReference type="InterPro" id="IPR051015">
    <property type="entry name" value="EvgA-like"/>
</dbReference>
<dbReference type="PhylomeDB" id="Q2RR45"/>
<evidence type="ECO:0000313" key="7">
    <source>
        <dbReference type="Proteomes" id="UP000001929"/>
    </source>
</evidence>
<dbReference type="GO" id="GO:0000160">
    <property type="term" value="P:phosphorelay signal transduction system"/>
    <property type="evidence" value="ECO:0007669"/>
    <property type="project" value="InterPro"/>
</dbReference>
<evidence type="ECO:0000256" key="3">
    <source>
        <dbReference type="PROSITE-ProRule" id="PRU00169"/>
    </source>
</evidence>
<dbReference type="InterPro" id="IPR011006">
    <property type="entry name" value="CheY-like_superfamily"/>
</dbReference>
<dbReference type="SUPFAM" id="SSF46894">
    <property type="entry name" value="C-terminal effector domain of the bipartite response regulators"/>
    <property type="match status" value="1"/>
</dbReference>
<dbReference type="PATRIC" id="fig|269796.9.peg.2712"/>
<dbReference type="SMART" id="SM00448">
    <property type="entry name" value="REC"/>
    <property type="match status" value="1"/>
</dbReference>
<dbReference type="CDD" id="cd06170">
    <property type="entry name" value="LuxR_C_like"/>
    <property type="match status" value="1"/>
</dbReference>
<dbReference type="SUPFAM" id="SSF52172">
    <property type="entry name" value="CheY-like"/>
    <property type="match status" value="1"/>
</dbReference>
<protein>
    <submittedName>
        <fullName evidence="6">Two component transcriptional regulator, LuxR family</fullName>
    </submittedName>
</protein>
<gene>
    <name evidence="6" type="ordered locus">Rru_A2603</name>
</gene>
<dbReference type="KEGG" id="rru:Rru_A2603"/>
<dbReference type="InterPro" id="IPR016032">
    <property type="entry name" value="Sig_transdc_resp-reg_C-effctor"/>
</dbReference>
<organism evidence="6 7">
    <name type="scientific">Rhodospirillum rubrum (strain ATCC 11170 / ATH 1.1.1 / DSM 467 / LMG 4362 / NCIMB 8255 / S1)</name>
    <dbReference type="NCBI Taxonomy" id="269796"/>
    <lineage>
        <taxon>Bacteria</taxon>
        <taxon>Pseudomonadati</taxon>
        <taxon>Pseudomonadota</taxon>
        <taxon>Alphaproteobacteria</taxon>
        <taxon>Rhodospirillales</taxon>
        <taxon>Rhodospirillaceae</taxon>
        <taxon>Rhodospirillum</taxon>
    </lineage>
</organism>
<dbReference type="GO" id="GO:0006355">
    <property type="term" value="P:regulation of DNA-templated transcription"/>
    <property type="evidence" value="ECO:0007669"/>
    <property type="project" value="InterPro"/>
</dbReference>
<dbReference type="InterPro" id="IPR058245">
    <property type="entry name" value="NreC/VraR/RcsB-like_REC"/>
</dbReference>
<evidence type="ECO:0000256" key="1">
    <source>
        <dbReference type="ARBA" id="ARBA00022553"/>
    </source>
</evidence>
<dbReference type="EMBL" id="CP000230">
    <property type="protein sequence ID" value="ABC23400.1"/>
    <property type="molecule type" value="Genomic_DNA"/>
</dbReference>
<evidence type="ECO:0000313" key="6">
    <source>
        <dbReference type="EMBL" id="ABC23400.1"/>
    </source>
</evidence>
<reference evidence="6 7" key="1">
    <citation type="journal article" date="2011" name="Stand. Genomic Sci.">
        <title>Complete genome sequence of Rhodospirillum rubrum type strain (S1).</title>
        <authorList>
            <person name="Munk A.C."/>
            <person name="Copeland A."/>
            <person name="Lucas S."/>
            <person name="Lapidus A."/>
            <person name="Del Rio T.G."/>
            <person name="Barry K."/>
            <person name="Detter J.C."/>
            <person name="Hammon N."/>
            <person name="Israni S."/>
            <person name="Pitluck S."/>
            <person name="Brettin T."/>
            <person name="Bruce D."/>
            <person name="Han C."/>
            <person name="Tapia R."/>
            <person name="Gilna P."/>
            <person name="Schmutz J."/>
            <person name="Larimer F."/>
            <person name="Land M."/>
            <person name="Kyrpides N.C."/>
            <person name="Mavromatis K."/>
            <person name="Richardson P."/>
            <person name="Rohde M."/>
            <person name="Goker M."/>
            <person name="Klenk H.P."/>
            <person name="Zhang Y."/>
            <person name="Roberts G.P."/>
            <person name="Reslewic S."/>
            <person name="Schwartz D.C."/>
        </authorList>
    </citation>
    <scope>NUCLEOTIDE SEQUENCE [LARGE SCALE GENOMIC DNA]</scope>
    <source>
        <strain evidence="7">ATCC 11170 / ATH 1.1.1 / DSM 467 / LMG 4362 / NCIMB 8255 / S1</strain>
    </source>
</reference>
<dbReference type="InterPro" id="IPR001789">
    <property type="entry name" value="Sig_transdc_resp-reg_receiver"/>
</dbReference>
<evidence type="ECO:0000256" key="2">
    <source>
        <dbReference type="ARBA" id="ARBA00023125"/>
    </source>
</evidence>
<dbReference type="RefSeq" id="WP_011390353.1">
    <property type="nucleotide sequence ID" value="NC_007643.1"/>
</dbReference>
<keyword evidence="1 3" id="KW-0597">Phosphoprotein</keyword>
<dbReference type="STRING" id="269796.Rru_A2603"/>
<dbReference type="Pfam" id="PF00072">
    <property type="entry name" value="Response_reg"/>
    <property type="match status" value="1"/>
</dbReference>
<dbReference type="GO" id="GO:0003677">
    <property type="term" value="F:DNA binding"/>
    <property type="evidence" value="ECO:0007669"/>
    <property type="project" value="UniProtKB-KW"/>
</dbReference>
<dbReference type="Proteomes" id="UP000001929">
    <property type="component" value="Chromosome"/>
</dbReference>
<dbReference type="AlphaFoldDB" id="Q2RR45"/>
<dbReference type="PANTHER" id="PTHR45566">
    <property type="entry name" value="HTH-TYPE TRANSCRIPTIONAL REGULATOR YHJB-RELATED"/>
    <property type="match status" value="1"/>
</dbReference>
<sequence length="226" mass="24744">MRVLLADDHSIIRNALKFILQDLEAEVTFEEAREYPSLEDRLAAEGPPLDMVVMDLQMPGYEGLAQIRRIVERAAPTPIAVFSMMEAVEDMRAVLRQGVRAFIPKSTDEALIGTLLKLVAGGGTYVPAQVSGISDCRFPPPLKVVLATDIRTIGEDFDDNPRLSDLTRRQREVLALMSQGLSNLEIGNRLGLNLSTVKTHVTGILKALDAGNRTQAVLMARGLDHG</sequence>
<accession>Q2RR45</accession>
<dbReference type="PROSITE" id="PS50043">
    <property type="entry name" value="HTH_LUXR_2"/>
    <property type="match status" value="1"/>
</dbReference>
<dbReference type="Gene3D" id="1.10.10.10">
    <property type="entry name" value="Winged helix-like DNA-binding domain superfamily/Winged helix DNA-binding domain"/>
    <property type="match status" value="1"/>
</dbReference>
<dbReference type="SMART" id="SM00421">
    <property type="entry name" value="HTH_LUXR"/>
    <property type="match status" value="1"/>
</dbReference>
<dbReference type="Pfam" id="PF00196">
    <property type="entry name" value="GerE"/>
    <property type="match status" value="1"/>
</dbReference>
<name>Q2RR45_RHORT</name>
<dbReference type="EnsemblBacteria" id="ABC23400">
    <property type="protein sequence ID" value="ABC23400"/>
    <property type="gene ID" value="Rru_A2603"/>
</dbReference>
<dbReference type="eggNOG" id="COG2197">
    <property type="taxonomic scope" value="Bacteria"/>
</dbReference>
<evidence type="ECO:0000259" key="4">
    <source>
        <dbReference type="PROSITE" id="PS50043"/>
    </source>
</evidence>
<proteinExistence type="predicted"/>
<dbReference type="InterPro" id="IPR000792">
    <property type="entry name" value="Tscrpt_reg_LuxR_C"/>
</dbReference>
<feature type="domain" description="HTH luxR-type" evidence="4">
    <location>
        <begin position="159"/>
        <end position="224"/>
    </location>
</feature>
<evidence type="ECO:0000259" key="5">
    <source>
        <dbReference type="PROSITE" id="PS50110"/>
    </source>
</evidence>
<keyword evidence="7" id="KW-1185">Reference proteome</keyword>
<dbReference type="HOGENOM" id="CLU_000445_90_10_5"/>
<dbReference type="InterPro" id="IPR036388">
    <property type="entry name" value="WH-like_DNA-bd_sf"/>
</dbReference>
<dbReference type="CDD" id="cd17535">
    <property type="entry name" value="REC_NarL-like"/>
    <property type="match status" value="1"/>
</dbReference>
<feature type="modified residue" description="4-aspartylphosphate" evidence="3">
    <location>
        <position position="55"/>
    </location>
</feature>
<dbReference type="Gene3D" id="3.40.50.2300">
    <property type="match status" value="1"/>
</dbReference>
<dbReference type="PROSITE" id="PS50110">
    <property type="entry name" value="RESPONSE_REGULATORY"/>
    <property type="match status" value="1"/>
</dbReference>
<dbReference type="PRINTS" id="PR00038">
    <property type="entry name" value="HTHLUXR"/>
</dbReference>
<keyword evidence="2" id="KW-0238">DNA-binding</keyword>